<dbReference type="InterPro" id="IPR036409">
    <property type="entry name" value="Aldolase_II/adducin_N_sf"/>
</dbReference>
<keyword evidence="5" id="KW-1185">Reference proteome</keyword>
<evidence type="ECO:0000313" key="5">
    <source>
        <dbReference type="Proteomes" id="UP000325292"/>
    </source>
</evidence>
<keyword evidence="1" id="KW-0479">Metal-binding</keyword>
<protein>
    <recommendedName>
        <fullName evidence="3">Class II aldolase/adducin N-terminal domain-containing protein</fullName>
    </recommendedName>
</protein>
<sequence length="200" mass="21952">MITDHLAFGTSGNLSVREGDLLWITPSGVPFDEVTVQDLVGIHVDTGQQIAGSTRPSSELPLHRAVYQARADVQAIVHTHSEYAAVFAACKEPVLPVHYQLAPWEYEIVCADYATYGTYELAQNAVAALGADHHVILLQNHGLLAVAGTLADAYHIARDGEWLAKLYYRARQLGHPQVLSREEIAAVREQFLHYGQTPSV</sequence>
<gene>
    <name evidence="4" type="ORF">BXT84_00385</name>
</gene>
<dbReference type="EMBL" id="CP019454">
    <property type="protein sequence ID" value="AUW95315.1"/>
    <property type="molecule type" value="Genomic_DNA"/>
</dbReference>
<dbReference type="SMART" id="SM01007">
    <property type="entry name" value="Aldolase_II"/>
    <property type="match status" value="1"/>
</dbReference>
<dbReference type="Gene3D" id="3.40.225.10">
    <property type="entry name" value="Class II aldolase/adducin N-terminal domain"/>
    <property type="match status" value="1"/>
</dbReference>
<proteinExistence type="predicted"/>
<feature type="domain" description="Class II aldolase/adducin N-terminal" evidence="3">
    <location>
        <begin position="1"/>
        <end position="168"/>
    </location>
</feature>
<dbReference type="PANTHER" id="PTHR22789">
    <property type="entry name" value="FUCULOSE PHOSPHATE ALDOLASE"/>
    <property type="match status" value="1"/>
</dbReference>
<keyword evidence="2" id="KW-0456">Lyase</keyword>
<name>A0ABN5H3Z7_9FIRM</name>
<reference evidence="4 5" key="1">
    <citation type="journal article" date="2019" name="Sci. Rep.">
        <title>Sulfobacillus thermotolerans: new insights into resistance and metabolic capacities of acidophilic chemolithotrophs.</title>
        <authorList>
            <person name="Panyushkina A.E."/>
            <person name="Babenko V.V."/>
            <person name="Nikitina A.S."/>
            <person name="Selezneva O.V."/>
            <person name="Tsaplina I.A."/>
            <person name="Letarova M.A."/>
            <person name="Kostryukova E.S."/>
            <person name="Letarov A.V."/>
        </authorList>
    </citation>
    <scope>NUCLEOTIDE SEQUENCE [LARGE SCALE GENOMIC DNA]</scope>
    <source>
        <strain evidence="4 5">Kr1</strain>
    </source>
</reference>
<evidence type="ECO:0000259" key="3">
    <source>
        <dbReference type="SMART" id="SM01007"/>
    </source>
</evidence>
<evidence type="ECO:0000313" key="4">
    <source>
        <dbReference type="EMBL" id="AUW95315.1"/>
    </source>
</evidence>
<dbReference type="PANTHER" id="PTHR22789:SF0">
    <property type="entry name" value="3-OXO-TETRONATE 4-PHOSPHATE DECARBOXYLASE-RELATED"/>
    <property type="match status" value="1"/>
</dbReference>
<dbReference type="InterPro" id="IPR001303">
    <property type="entry name" value="Aldolase_II/adducin_N"/>
</dbReference>
<evidence type="ECO:0000256" key="1">
    <source>
        <dbReference type="ARBA" id="ARBA00022723"/>
    </source>
</evidence>
<accession>A0ABN5H3Z7</accession>
<dbReference type="InterPro" id="IPR050197">
    <property type="entry name" value="Aldolase_class_II_sugar_metab"/>
</dbReference>
<dbReference type="SUPFAM" id="SSF53639">
    <property type="entry name" value="AraD/HMP-PK domain-like"/>
    <property type="match status" value="1"/>
</dbReference>
<dbReference type="Pfam" id="PF00596">
    <property type="entry name" value="Aldolase_II"/>
    <property type="match status" value="1"/>
</dbReference>
<evidence type="ECO:0000256" key="2">
    <source>
        <dbReference type="ARBA" id="ARBA00023239"/>
    </source>
</evidence>
<dbReference type="Proteomes" id="UP000325292">
    <property type="component" value="Chromosome"/>
</dbReference>
<organism evidence="4 5">
    <name type="scientific">Sulfobacillus thermotolerans</name>
    <dbReference type="NCBI Taxonomy" id="338644"/>
    <lineage>
        <taxon>Bacteria</taxon>
        <taxon>Bacillati</taxon>
        <taxon>Bacillota</taxon>
        <taxon>Clostridia</taxon>
        <taxon>Eubacteriales</taxon>
        <taxon>Clostridiales Family XVII. Incertae Sedis</taxon>
        <taxon>Sulfobacillus</taxon>
    </lineage>
</organism>